<evidence type="ECO:0000256" key="14">
    <source>
        <dbReference type="SAM" id="Phobius"/>
    </source>
</evidence>
<feature type="domain" description="HPt" evidence="19">
    <location>
        <begin position="770"/>
        <end position="869"/>
    </location>
</feature>
<dbReference type="InterPro" id="IPR008207">
    <property type="entry name" value="Sig_transdc_His_kin_Hpt_dom"/>
</dbReference>
<protein>
    <recommendedName>
        <fullName evidence="3">histidine kinase</fullName>
        <ecNumber evidence="3">2.7.13.3</ecNumber>
    </recommendedName>
</protein>
<dbReference type="InterPro" id="IPR036097">
    <property type="entry name" value="HisK_dim/P_sf"/>
</dbReference>
<keyword evidence="9 14" id="KW-1133">Transmembrane helix</keyword>
<keyword evidence="5 13" id="KW-0597">Phosphoprotein</keyword>
<keyword evidence="10" id="KW-0902">Two-component regulatory system</keyword>
<keyword evidence="21" id="KW-1185">Reference proteome</keyword>
<evidence type="ECO:0000256" key="2">
    <source>
        <dbReference type="ARBA" id="ARBA00004651"/>
    </source>
</evidence>
<dbReference type="NCBIfam" id="TIGR00229">
    <property type="entry name" value="sensory_box"/>
    <property type="match status" value="1"/>
</dbReference>
<dbReference type="InterPro" id="IPR005467">
    <property type="entry name" value="His_kinase_dom"/>
</dbReference>
<evidence type="ECO:0000259" key="18">
    <source>
        <dbReference type="PROSITE" id="PS50113"/>
    </source>
</evidence>
<dbReference type="CDD" id="cd00082">
    <property type="entry name" value="HisKA"/>
    <property type="match status" value="1"/>
</dbReference>
<dbReference type="Pfam" id="PF00512">
    <property type="entry name" value="HisKA"/>
    <property type="match status" value="1"/>
</dbReference>
<dbReference type="InterPro" id="IPR000014">
    <property type="entry name" value="PAS"/>
</dbReference>
<evidence type="ECO:0000256" key="5">
    <source>
        <dbReference type="ARBA" id="ARBA00022553"/>
    </source>
</evidence>
<proteinExistence type="predicted"/>
<evidence type="ECO:0000259" key="16">
    <source>
        <dbReference type="PROSITE" id="PS50110"/>
    </source>
</evidence>
<dbReference type="Proteomes" id="UP001549164">
    <property type="component" value="Unassembled WGS sequence"/>
</dbReference>
<comment type="catalytic activity">
    <reaction evidence="1">
        <text>ATP + protein L-histidine = ADP + protein N-phospho-L-histidine.</text>
        <dbReference type="EC" id="2.7.13.3"/>
    </reaction>
</comment>
<dbReference type="InterPro" id="IPR001789">
    <property type="entry name" value="Sig_transdc_resp-reg_receiver"/>
</dbReference>
<feature type="domain" description="PAC" evidence="18">
    <location>
        <begin position="306"/>
        <end position="356"/>
    </location>
</feature>
<accession>A0ABV2IH23</accession>
<dbReference type="InterPro" id="IPR004358">
    <property type="entry name" value="Sig_transdc_His_kin-like_C"/>
</dbReference>
<name>A0ABV2IH23_9HYPH</name>
<dbReference type="PANTHER" id="PTHR45339">
    <property type="entry name" value="HYBRID SIGNAL TRANSDUCTION HISTIDINE KINASE J"/>
    <property type="match status" value="1"/>
</dbReference>
<dbReference type="InterPro" id="IPR036641">
    <property type="entry name" value="HPT_dom_sf"/>
</dbReference>
<evidence type="ECO:0000256" key="11">
    <source>
        <dbReference type="ARBA" id="ARBA00023136"/>
    </source>
</evidence>
<evidence type="ECO:0000256" key="6">
    <source>
        <dbReference type="ARBA" id="ARBA00022692"/>
    </source>
</evidence>
<evidence type="ECO:0000259" key="19">
    <source>
        <dbReference type="PROSITE" id="PS50894"/>
    </source>
</evidence>
<gene>
    <name evidence="20" type="ORF">ABID12_003599</name>
</gene>
<dbReference type="Gene3D" id="1.20.120.160">
    <property type="entry name" value="HPT domain"/>
    <property type="match status" value="1"/>
</dbReference>
<dbReference type="SMART" id="SM00091">
    <property type="entry name" value="PAS"/>
    <property type="match status" value="1"/>
</dbReference>
<evidence type="ECO:0000259" key="15">
    <source>
        <dbReference type="PROSITE" id="PS50109"/>
    </source>
</evidence>
<dbReference type="SMART" id="SM00387">
    <property type="entry name" value="HATPase_c"/>
    <property type="match status" value="1"/>
</dbReference>
<dbReference type="SUPFAM" id="SSF47226">
    <property type="entry name" value="Histidine-containing phosphotransfer domain, HPT domain"/>
    <property type="match status" value="1"/>
</dbReference>
<dbReference type="PANTHER" id="PTHR45339:SF1">
    <property type="entry name" value="HYBRID SIGNAL TRANSDUCTION HISTIDINE KINASE J"/>
    <property type="match status" value="1"/>
</dbReference>
<dbReference type="PROSITE" id="PS50112">
    <property type="entry name" value="PAS"/>
    <property type="match status" value="1"/>
</dbReference>
<evidence type="ECO:0000256" key="4">
    <source>
        <dbReference type="ARBA" id="ARBA00022475"/>
    </source>
</evidence>
<dbReference type="InterPro" id="IPR003594">
    <property type="entry name" value="HATPase_dom"/>
</dbReference>
<dbReference type="InterPro" id="IPR036890">
    <property type="entry name" value="HATPase_C_sf"/>
</dbReference>
<dbReference type="SUPFAM" id="SSF47384">
    <property type="entry name" value="Homodimeric domain of signal transducing histidine kinase"/>
    <property type="match status" value="1"/>
</dbReference>
<dbReference type="SMART" id="SM00086">
    <property type="entry name" value="PAC"/>
    <property type="match status" value="1"/>
</dbReference>
<evidence type="ECO:0000313" key="20">
    <source>
        <dbReference type="EMBL" id="MET3601638.1"/>
    </source>
</evidence>
<dbReference type="Pfam" id="PF00072">
    <property type="entry name" value="Response_reg"/>
    <property type="match status" value="1"/>
</dbReference>
<dbReference type="SUPFAM" id="SSF55785">
    <property type="entry name" value="PYP-like sensor domain (PAS domain)"/>
    <property type="match status" value="1"/>
</dbReference>
<sequence length="869" mass="96377">MQEQAGIAARDRKPRDWRGVYVAAGLFLLAVTLVLSLLAAQLMQELARLRSASTDNVQWQMAQVQVELLVLESAVDDATRNPTPATLDELRQRFDIFYSRIDTLRRGSVFSNVTRQAGARQTLNRITDTLNRAIPLIDGPDDALASALPTLKPTLNAMRDDVRDIALTGVRLLAAQSDQDRQAFSSLLLRTGLVAAGVMAAMFLALFLAVWQFRIARLRTEDLQTQNLLYESAINASLDAIIVSDEKGRILDFNPAAEQLFGYKREHALGVTAEKLIIPKEDLQLHRDRRVEFLDRFRGSETNLSGRLEINAMRADGEVFPAEVSVGLIRRGERRIIVTYMRDISERKRAQDNLTQARDDAVATAKAKSDFLAVMSHEMRTPLNGVMGLLDMLNETRLTRKQRDYVETAIASGEILQSHIDDVLNITRIEAGVTRLNPVHFEVLPLMTELKKMNDPAAQRRGNTIEIRTAEEAAFFDQDRHALRQVLINLVGNAVKFTENGTIRISALPYDKEGWVEFSVSDTGIGISEADVSRIFDDFVMLDPSYKRTAPGSGLGLGISRRLVELMGGEIGVESAPGQGSRFYLRLPPLAVSEQRPVEVEKTESAPVPLEQAGLSVLLVEDNETNRFVAREMLKKHGCRIVEAHDGIEGVDKAAAERFDVIFMDVSMPRLDGIGATRAIREGNGLSRNVPIFGLTAHALPDERRKLEDAGMEDCIVKPLRSAKVREVIGMLMRRREAADDAFPDDDEVSDDFNLIDHETLADLTEALPPELFQRQLERFKTELAESESKFCGDTEQNTDLEDLAACAHKMAGSAAVFGAIALRATLLDVESAAKHGAREQIVPLCAAARETAERTLKALSELIPRVND</sequence>
<feature type="domain" description="Histidine kinase" evidence="15">
    <location>
        <begin position="374"/>
        <end position="591"/>
    </location>
</feature>
<dbReference type="SMART" id="SM00388">
    <property type="entry name" value="HisKA"/>
    <property type="match status" value="1"/>
</dbReference>
<feature type="transmembrane region" description="Helical" evidence="14">
    <location>
        <begin position="187"/>
        <end position="211"/>
    </location>
</feature>
<feature type="domain" description="PAS" evidence="17">
    <location>
        <begin position="226"/>
        <end position="270"/>
    </location>
</feature>
<dbReference type="CDD" id="cd00130">
    <property type="entry name" value="PAS"/>
    <property type="match status" value="1"/>
</dbReference>
<keyword evidence="11 14" id="KW-0472">Membrane</keyword>
<dbReference type="CDD" id="cd16922">
    <property type="entry name" value="HATPase_EvgS-ArcB-TorS-like"/>
    <property type="match status" value="1"/>
</dbReference>
<dbReference type="CDD" id="cd17546">
    <property type="entry name" value="REC_hyHK_CKI1_RcsC-like"/>
    <property type="match status" value="1"/>
</dbReference>
<keyword evidence="7" id="KW-0547">Nucleotide-binding</keyword>
<keyword evidence="8" id="KW-0067">ATP-binding</keyword>
<reference evidence="20 21" key="1">
    <citation type="submission" date="2024-06" db="EMBL/GenBank/DDBJ databases">
        <title>Genomic Encyclopedia of Type Strains, Phase IV (KMG-IV): sequencing the most valuable type-strain genomes for metagenomic binning, comparative biology and taxonomic classification.</title>
        <authorList>
            <person name="Goeker M."/>
        </authorList>
    </citation>
    <scope>NUCLEOTIDE SEQUENCE [LARGE SCALE GENOMIC DNA]</scope>
    <source>
        <strain evidence="20 21">DSM 28102</strain>
    </source>
</reference>
<dbReference type="Gene3D" id="3.30.450.20">
    <property type="entry name" value="PAS domain"/>
    <property type="match status" value="1"/>
</dbReference>
<keyword evidence="4" id="KW-1003">Cell membrane</keyword>
<dbReference type="InterPro" id="IPR011006">
    <property type="entry name" value="CheY-like_superfamily"/>
</dbReference>
<comment type="caution">
    <text evidence="20">The sequence shown here is derived from an EMBL/GenBank/DDBJ whole genome shotgun (WGS) entry which is preliminary data.</text>
</comment>
<evidence type="ECO:0000256" key="7">
    <source>
        <dbReference type="ARBA" id="ARBA00022741"/>
    </source>
</evidence>
<dbReference type="EMBL" id="JBEPLY010000015">
    <property type="protein sequence ID" value="MET3601638.1"/>
    <property type="molecule type" value="Genomic_DNA"/>
</dbReference>
<dbReference type="SUPFAM" id="SSF55874">
    <property type="entry name" value="ATPase domain of HSP90 chaperone/DNA topoisomerase II/histidine kinase"/>
    <property type="match status" value="1"/>
</dbReference>
<feature type="transmembrane region" description="Helical" evidence="14">
    <location>
        <begin position="20"/>
        <end position="40"/>
    </location>
</feature>
<dbReference type="PROSITE" id="PS50110">
    <property type="entry name" value="RESPONSE_REGULATORY"/>
    <property type="match status" value="1"/>
</dbReference>
<evidence type="ECO:0000256" key="8">
    <source>
        <dbReference type="ARBA" id="ARBA00022840"/>
    </source>
</evidence>
<organism evidence="20 21">
    <name type="scientific">Martelella mangrovi</name>
    <dbReference type="NCBI Taxonomy" id="1397477"/>
    <lineage>
        <taxon>Bacteria</taxon>
        <taxon>Pseudomonadati</taxon>
        <taxon>Pseudomonadota</taxon>
        <taxon>Alphaproteobacteria</taxon>
        <taxon>Hyphomicrobiales</taxon>
        <taxon>Aurantimonadaceae</taxon>
        <taxon>Martelella</taxon>
    </lineage>
</organism>
<evidence type="ECO:0000256" key="9">
    <source>
        <dbReference type="ARBA" id="ARBA00022989"/>
    </source>
</evidence>
<dbReference type="PROSITE" id="PS50109">
    <property type="entry name" value="HIS_KIN"/>
    <property type="match status" value="1"/>
</dbReference>
<dbReference type="SMART" id="SM00448">
    <property type="entry name" value="REC"/>
    <property type="match status" value="1"/>
</dbReference>
<feature type="domain" description="Response regulatory" evidence="16">
    <location>
        <begin position="616"/>
        <end position="733"/>
    </location>
</feature>
<dbReference type="PROSITE" id="PS50113">
    <property type="entry name" value="PAC"/>
    <property type="match status" value="1"/>
</dbReference>
<evidence type="ECO:0000256" key="3">
    <source>
        <dbReference type="ARBA" id="ARBA00012438"/>
    </source>
</evidence>
<dbReference type="PRINTS" id="PR00344">
    <property type="entry name" value="BCTRLSENSOR"/>
</dbReference>
<dbReference type="Gene3D" id="3.30.565.10">
    <property type="entry name" value="Histidine kinase-like ATPase, C-terminal domain"/>
    <property type="match status" value="1"/>
</dbReference>
<dbReference type="InterPro" id="IPR003661">
    <property type="entry name" value="HisK_dim/P_dom"/>
</dbReference>
<dbReference type="Pfam" id="PF02518">
    <property type="entry name" value="HATPase_c"/>
    <property type="match status" value="1"/>
</dbReference>
<dbReference type="Pfam" id="PF01627">
    <property type="entry name" value="Hpt"/>
    <property type="match status" value="1"/>
</dbReference>
<dbReference type="InterPro" id="IPR000700">
    <property type="entry name" value="PAS-assoc_C"/>
</dbReference>
<feature type="modified residue" description="Phosphohistidine" evidence="12">
    <location>
        <position position="809"/>
    </location>
</feature>
<evidence type="ECO:0000256" key="10">
    <source>
        <dbReference type="ARBA" id="ARBA00023012"/>
    </source>
</evidence>
<dbReference type="EC" id="2.7.13.3" evidence="3"/>
<evidence type="ECO:0000313" key="21">
    <source>
        <dbReference type="Proteomes" id="UP001549164"/>
    </source>
</evidence>
<dbReference type="Pfam" id="PF13426">
    <property type="entry name" value="PAS_9"/>
    <property type="match status" value="1"/>
</dbReference>
<dbReference type="PROSITE" id="PS50894">
    <property type="entry name" value="HPT"/>
    <property type="match status" value="1"/>
</dbReference>
<dbReference type="Gene3D" id="3.40.50.2300">
    <property type="match status" value="1"/>
</dbReference>
<dbReference type="Gene3D" id="1.10.287.130">
    <property type="match status" value="1"/>
</dbReference>
<dbReference type="SUPFAM" id="SSF52172">
    <property type="entry name" value="CheY-like"/>
    <property type="match status" value="1"/>
</dbReference>
<keyword evidence="6 14" id="KW-0812">Transmembrane</keyword>
<dbReference type="RefSeq" id="WP_354435475.1">
    <property type="nucleotide sequence ID" value="NZ_JBEPLY010000015.1"/>
</dbReference>
<evidence type="ECO:0000256" key="12">
    <source>
        <dbReference type="PROSITE-ProRule" id="PRU00110"/>
    </source>
</evidence>
<dbReference type="InterPro" id="IPR001610">
    <property type="entry name" value="PAC"/>
</dbReference>
<dbReference type="InterPro" id="IPR035965">
    <property type="entry name" value="PAS-like_dom_sf"/>
</dbReference>
<evidence type="ECO:0000256" key="1">
    <source>
        <dbReference type="ARBA" id="ARBA00000085"/>
    </source>
</evidence>
<evidence type="ECO:0000259" key="17">
    <source>
        <dbReference type="PROSITE" id="PS50112"/>
    </source>
</evidence>
<comment type="subcellular location">
    <subcellularLocation>
        <location evidence="2">Cell membrane</location>
        <topology evidence="2">Multi-pass membrane protein</topology>
    </subcellularLocation>
</comment>
<feature type="modified residue" description="4-aspartylphosphate" evidence="13">
    <location>
        <position position="665"/>
    </location>
</feature>
<evidence type="ECO:0000256" key="13">
    <source>
        <dbReference type="PROSITE-ProRule" id="PRU00169"/>
    </source>
</evidence>